<feature type="domain" description="Wadjet protein JetD C-terminal" evidence="1">
    <location>
        <begin position="167"/>
        <end position="314"/>
    </location>
</feature>
<dbReference type="eggNOG" id="ENOG502ZAI3">
    <property type="taxonomic scope" value="Bacteria"/>
</dbReference>
<protein>
    <submittedName>
        <fullName evidence="2">Putative cytosolic Protein</fullName>
    </submittedName>
</protein>
<sequence length="337" mass="39437">MDEKILSYLKTLKRRKTVTLGELEKLFSGDKEYEDFAKEINKLVQMDILKEVKKHGTNHKIIPLANTYRLNKYALKKVFIDEIQNMQLKISPHINLTVYLSLTEKQWEKDLPYIEKIDAYLKEKGLPKSTATSQERSYYLVGDEKWIDEGGGKKLLERLELWDKLKINNVPDPLMLAVNPQNFSYSVHRHLIVENKATYYGLLEELKNTQFTSLIYGAGWKIVSGIEALEKQLGLEDSEHILYYFGDLDFEGISIWYALSNKKLVKLAIEFYTSLLQKDYSKGKENQAKNKEALNDFLAFFDKEDQEKIKDVLQNGGYYPQEGLNKEELREIWRKIL</sequence>
<dbReference type="RefSeq" id="WP_006314183.1">
    <property type="nucleotide sequence ID" value="NZ_ARZA01000196.1"/>
</dbReference>
<proteinExistence type="predicted"/>
<accession>R1CU93</accession>
<dbReference type="EMBL" id="ARZA01000196">
    <property type="protein sequence ID" value="EOD00249.1"/>
    <property type="molecule type" value="Genomic_DNA"/>
</dbReference>
<dbReference type="OrthoDB" id="9809365at2"/>
<dbReference type="PATRIC" id="fig|1304284.3.peg.1692"/>
<dbReference type="InterPro" id="IPR024534">
    <property type="entry name" value="JetD_C"/>
</dbReference>
<reference evidence="2 3" key="1">
    <citation type="journal article" date="2015" name="Geomicrobiol. J.">
        <title>Caldisalinibacter kiritimatiensis gen. nov., sp. nov., a moderately thermohalophilic thiosulfate-reducing bacterium from a hypersaline microbial mat.</title>
        <authorList>
            <person name="Ben Hania W."/>
            <person name="Joseph M."/>
            <person name="Fiebig A."/>
            <person name="Bunk B."/>
            <person name="Klenk H.-P."/>
            <person name="Fardeau M.-L."/>
            <person name="Spring S."/>
        </authorList>
    </citation>
    <scope>NUCLEOTIDE SEQUENCE [LARGE SCALE GENOMIC DNA]</scope>
    <source>
        <strain evidence="2 3">L21-TH-D2</strain>
    </source>
</reference>
<name>R1CU93_9FIRM</name>
<dbReference type="Proteomes" id="UP000013378">
    <property type="component" value="Unassembled WGS sequence"/>
</dbReference>
<evidence type="ECO:0000259" key="1">
    <source>
        <dbReference type="Pfam" id="PF09983"/>
    </source>
</evidence>
<keyword evidence="3" id="KW-1185">Reference proteome</keyword>
<comment type="caution">
    <text evidence="2">The sequence shown here is derived from an EMBL/GenBank/DDBJ whole genome shotgun (WGS) entry which is preliminary data.</text>
</comment>
<dbReference type="AlphaFoldDB" id="R1CU93"/>
<evidence type="ECO:0000313" key="2">
    <source>
        <dbReference type="EMBL" id="EOD00249.1"/>
    </source>
</evidence>
<evidence type="ECO:0000313" key="3">
    <source>
        <dbReference type="Proteomes" id="UP000013378"/>
    </source>
</evidence>
<gene>
    <name evidence="2" type="ORF">L21TH_1723</name>
</gene>
<dbReference type="Pfam" id="PF09983">
    <property type="entry name" value="JetD_C"/>
    <property type="match status" value="1"/>
</dbReference>
<dbReference type="STRING" id="1304284.L21TH_1723"/>
<organism evidence="2 3">
    <name type="scientific">Caldisalinibacter kiritimatiensis</name>
    <dbReference type="NCBI Taxonomy" id="1304284"/>
    <lineage>
        <taxon>Bacteria</taxon>
        <taxon>Bacillati</taxon>
        <taxon>Bacillota</taxon>
        <taxon>Tissierellia</taxon>
        <taxon>Tissierellales</taxon>
        <taxon>Thermohalobacteraceae</taxon>
        <taxon>Caldisalinibacter</taxon>
    </lineage>
</organism>